<comment type="caution">
    <text evidence="1">The sequence shown here is derived from an EMBL/GenBank/DDBJ whole genome shotgun (WGS) entry which is preliminary data.</text>
</comment>
<dbReference type="EMBL" id="NMWU01000011">
    <property type="protein sequence ID" value="PLS31430.1"/>
    <property type="molecule type" value="Genomic_DNA"/>
</dbReference>
<evidence type="ECO:0000313" key="1">
    <source>
        <dbReference type="EMBL" id="PLS31430.1"/>
    </source>
</evidence>
<accession>A0A2N5JB46</accession>
<name>A0A2N5JB46_9BIFI</name>
<dbReference type="RefSeq" id="WP_279324931.1">
    <property type="nucleotide sequence ID" value="NZ_NMWU01000011.1"/>
</dbReference>
<evidence type="ECO:0000313" key="2">
    <source>
        <dbReference type="Proteomes" id="UP000235050"/>
    </source>
</evidence>
<dbReference type="Proteomes" id="UP000235050">
    <property type="component" value="Unassembled WGS sequence"/>
</dbReference>
<keyword evidence="2" id="KW-1185">Reference proteome</keyword>
<reference evidence="1 2" key="1">
    <citation type="submission" date="2017-07" db="EMBL/GenBank/DDBJ databases">
        <title>Bifidobacterium novel species.</title>
        <authorList>
            <person name="Lugli G.A."/>
            <person name="Milani C."/>
            <person name="Duranti S."/>
            <person name="Mangifesta M."/>
        </authorList>
    </citation>
    <scope>NUCLEOTIDE SEQUENCE [LARGE SCALE GENOMIC DNA]</scope>
    <source>
        <strain evidence="2">Uis1B</strain>
    </source>
</reference>
<gene>
    <name evidence="1" type="ORF">Uis1B_0771</name>
</gene>
<protein>
    <submittedName>
        <fullName evidence="1">Uncharacterized protein</fullName>
    </submittedName>
</protein>
<sequence length="43" mass="4328">MIRESGAPRDLQVGAVGVSPLTFIGEDADGTAEIIGVSAVAAW</sequence>
<organism evidence="1 2">
    <name type="scientific">Bifidobacterium margollesii</name>
    <dbReference type="NCBI Taxonomy" id="2020964"/>
    <lineage>
        <taxon>Bacteria</taxon>
        <taxon>Bacillati</taxon>
        <taxon>Actinomycetota</taxon>
        <taxon>Actinomycetes</taxon>
        <taxon>Bifidobacteriales</taxon>
        <taxon>Bifidobacteriaceae</taxon>
        <taxon>Bifidobacterium</taxon>
    </lineage>
</organism>
<dbReference type="AlphaFoldDB" id="A0A2N5JB46"/>
<proteinExistence type="predicted"/>